<proteinExistence type="predicted"/>
<accession>A0A919MEI7</accession>
<sequence>MIDPPLALLLAPGRALELASGLAQAAVVPDFLSPQPDNANGATTAAATTIISERRMPTIPEHPSSRVRGDILPHGCKRTDHP</sequence>
<evidence type="ECO:0000313" key="2">
    <source>
        <dbReference type="EMBL" id="GIE09570.1"/>
    </source>
</evidence>
<feature type="compositionally biased region" description="Basic and acidic residues" evidence="1">
    <location>
        <begin position="63"/>
        <end position="82"/>
    </location>
</feature>
<dbReference type="AlphaFoldDB" id="A0A919MEI7"/>
<dbReference type="EMBL" id="BOMM01000009">
    <property type="protein sequence ID" value="GIE09570.1"/>
    <property type="molecule type" value="Genomic_DNA"/>
</dbReference>
<keyword evidence="3" id="KW-1185">Reference proteome</keyword>
<dbReference type="Proteomes" id="UP000598174">
    <property type="component" value="Unassembled WGS sequence"/>
</dbReference>
<comment type="caution">
    <text evidence="2">The sequence shown here is derived from an EMBL/GenBank/DDBJ whole genome shotgun (WGS) entry which is preliminary data.</text>
</comment>
<name>A0A919MEI7_9ACTN</name>
<feature type="region of interest" description="Disordered" evidence="1">
    <location>
        <begin position="49"/>
        <end position="82"/>
    </location>
</feature>
<protein>
    <submittedName>
        <fullName evidence="2">Uncharacterized protein</fullName>
    </submittedName>
</protein>
<gene>
    <name evidence="2" type="ORF">Afe05nite_14100</name>
</gene>
<evidence type="ECO:0000256" key="1">
    <source>
        <dbReference type="SAM" id="MobiDB-lite"/>
    </source>
</evidence>
<evidence type="ECO:0000313" key="3">
    <source>
        <dbReference type="Proteomes" id="UP000598174"/>
    </source>
</evidence>
<reference evidence="2" key="1">
    <citation type="submission" date="2021-01" db="EMBL/GenBank/DDBJ databases">
        <title>Whole genome shotgun sequence of Actinoplanes ferrugineus NBRC 15555.</title>
        <authorList>
            <person name="Komaki H."/>
            <person name="Tamura T."/>
        </authorList>
    </citation>
    <scope>NUCLEOTIDE SEQUENCE</scope>
    <source>
        <strain evidence="2">NBRC 15555</strain>
    </source>
</reference>
<organism evidence="2 3">
    <name type="scientific">Paractinoplanes ferrugineus</name>
    <dbReference type="NCBI Taxonomy" id="113564"/>
    <lineage>
        <taxon>Bacteria</taxon>
        <taxon>Bacillati</taxon>
        <taxon>Actinomycetota</taxon>
        <taxon>Actinomycetes</taxon>
        <taxon>Micromonosporales</taxon>
        <taxon>Micromonosporaceae</taxon>
        <taxon>Paractinoplanes</taxon>
    </lineage>
</organism>